<dbReference type="InParanoid" id="A0A2K1KZI0"/>
<reference evidence="2" key="3">
    <citation type="submission" date="2020-12" db="UniProtKB">
        <authorList>
            <consortium name="EnsemblPlants"/>
        </authorList>
    </citation>
    <scope>IDENTIFICATION</scope>
</reference>
<dbReference type="Proteomes" id="UP000006727">
    <property type="component" value="Chromosome 2"/>
</dbReference>
<dbReference type="Gramene" id="Pp3c2_450V3.1">
    <property type="protein sequence ID" value="PAC:32936859.CDS.1"/>
    <property type="gene ID" value="Pp3c2_450"/>
</dbReference>
<dbReference type="Gramene" id="Pp3c2_450V3.2">
    <property type="protein sequence ID" value="PAC:32936860.CDS.1"/>
    <property type="gene ID" value="Pp3c2_450"/>
</dbReference>
<reference evidence="1 3" key="1">
    <citation type="journal article" date="2008" name="Science">
        <title>The Physcomitrella genome reveals evolutionary insights into the conquest of land by plants.</title>
        <authorList>
            <person name="Rensing S."/>
            <person name="Lang D."/>
            <person name="Zimmer A."/>
            <person name="Terry A."/>
            <person name="Salamov A."/>
            <person name="Shapiro H."/>
            <person name="Nishiyama T."/>
            <person name="Perroud P.-F."/>
            <person name="Lindquist E."/>
            <person name="Kamisugi Y."/>
            <person name="Tanahashi T."/>
            <person name="Sakakibara K."/>
            <person name="Fujita T."/>
            <person name="Oishi K."/>
            <person name="Shin-I T."/>
            <person name="Kuroki Y."/>
            <person name="Toyoda A."/>
            <person name="Suzuki Y."/>
            <person name="Hashimoto A."/>
            <person name="Yamaguchi K."/>
            <person name="Sugano A."/>
            <person name="Kohara Y."/>
            <person name="Fujiyama A."/>
            <person name="Anterola A."/>
            <person name="Aoki S."/>
            <person name="Ashton N."/>
            <person name="Barbazuk W.B."/>
            <person name="Barker E."/>
            <person name="Bennetzen J."/>
            <person name="Bezanilla M."/>
            <person name="Blankenship R."/>
            <person name="Cho S.H."/>
            <person name="Dutcher S."/>
            <person name="Estelle M."/>
            <person name="Fawcett J.A."/>
            <person name="Gundlach H."/>
            <person name="Hanada K."/>
            <person name="Heyl A."/>
            <person name="Hicks K.A."/>
            <person name="Hugh J."/>
            <person name="Lohr M."/>
            <person name="Mayer K."/>
            <person name="Melkozernov A."/>
            <person name="Murata T."/>
            <person name="Nelson D."/>
            <person name="Pils B."/>
            <person name="Prigge M."/>
            <person name="Reiss B."/>
            <person name="Renner T."/>
            <person name="Rombauts S."/>
            <person name="Rushton P."/>
            <person name="Sanderfoot A."/>
            <person name="Schween G."/>
            <person name="Shiu S.-H."/>
            <person name="Stueber K."/>
            <person name="Theodoulou F.L."/>
            <person name="Tu H."/>
            <person name="Van de Peer Y."/>
            <person name="Verrier P.J."/>
            <person name="Waters E."/>
            <person name="Wood A."/>
            <person name="Yang L."/>
            <person name="Cove D."/>
            <person name="Cuming A."/>
            <person name="Hasebe M."/>
            <person name="Lucas S."/>
            <person name="Mishler D.B."/>
            <person name="Reski R."/>
            <person name="Grigoriev I."/>
            <person name="Quatrano R.S."/>
            <person name="Boore J.L."/>
        </authorList>
    </citation>
    <scope>NUCLEOTIDE SEQUENCE [LARGE SCALE GENOMIC DNA]</scope>
    <source>
        <strain evidence="2 3">cv. Gransden 2004</strain>
    </source>
</reference>
<gene>
    <name evidence="1" type="ORF">PHYPA_001998</name>
</gene>
<accession>A0A2K1KZI0</accession>
<dbReference type="PaxDb" id="3218-PP1S226_39V6.1"/>
<evidence type="ECO:0000313" key="1">
    <source>
        <dbReference type="EMBL" id="PNR59207.1"/>
    </source>
</evidence>
<name>A0A2K1KZI0_PHYPA</name>
<dbReference type="EnsemblPlants" id="Pp3c2_450V3.2">
    <property type="protein sequence ID" value="PAC:32936860.CDS.1"/>
    <property type="gene ID" value="Pp3c2_450"/>
</dbReference>
<evidence type="ECO:0000313" key="2">
    <source>
        <dbReference type="EnsemblPlants" id="PAC:32936859.CDS.1"/>
    </source>
</evidence>
<proteinExistence type="predicted"/>
<protein>
    <submittedName>
        <fullName evidence="1 2">Uncharacterized protein</fullName>
    </submittedName>
</protein>
<sequence>MRTSRGLAARAETDEGICQHSGRSIATRSLSTHRVARRIRIMLAIVLRLD</sequence>
<organism evidence="1">
    <name type="scientific">Physcomitrium patens</name>
    <name type="common">Spreading-leaved earth moss</name>
    <name type="synonym">Physcomitrella patens</name>
    <dbReference type="NCBI Taxonomy" id="3218"/>
    <lineage>
        <taxon>Eukaryota</taxon>
        <taxon>Viridiplantae</taxon>
        <taxon>Streptophyta</taxon>
        <taxon>Embryophyta</taxon>
        <taxon>Bryophyta</taxon>
        <taxon>Bryophytina</taxon>
        <taxon>Bryopsida</taxon>
        <taxon>Funariidae</taxon>
        <taxon>Funariales</taxon>
        <taxon>Funariaceae</taxon>
        <taxon>Physcomitrium</taxon>
    </lineage>
</organism>
<reference evidence="1 3" key="2">
    <citation type="journal article" date="2018" name="Plant J.">
        <title>The Physcomitrella patens chromosome-scale assembly reveals moss genome structure and evolution.</title>
        <authorList>
            <person name="Lang D."/>
            <person name="Ullrich K.K."/>
            <person name="Murat F."/>
            <person name="Fuchs J."/>
            <person name="Jenkins J."/>
            <person name="Haas F.B."/>
            <person name="Piednoel M."/>
            <person name="Gundlach H."/>
            <person name="Van Bel M."/>
            <person name="Meyberg R."/>
            <person name="Vives C."/>
            <person name="Morata J."/>
            <person name="Symeonidi A."/>
            <person name="Hiss M."/>
            <person name="Muchero W."/>
            <person name="Kamisugi Y."/>
            <person name="Saleh O."/>
            <person name="Blanc G."/>
            <person name="Decker E.L."/>
            <person name="van Gessel N."/>
            <person name="Grimwood J."/>
            <person name="Hayes R.D."/>
            <person name="Graham S.W."/>
            <person name="Gunter L.E."/>
            <person name="McDaniel S.F."/>
            <person name="Hoernstein S.N.W."/>
            <person name="Larsson A."/>
            <person name="Li F.W."/>
            <person name="Perroud P.F."/>
            <person name="Phillips J."/>
            <person name="Ranjan P."/>
            <person name="Rokshar D.S."/>
            <person name="Rothfels C.J."/>
            <person name="Schneider L."/>
            <person name="Shu S."/>
            <person name="Stevenson D.W."/>
            <person name="Thummler F."/>
            <person name="Tillich M."/>
            <person name="Villarreal Aguilar J.C."/>
            <person name="Widiez T."/>
            <person name="Wong G.K."/>
            <person name="Wymore A."/>
            <person name="Zhang Y."/>
            <person name="Zimmer A.D."/>
            <person name="Quatrano R.S."/>
            <person name="Mayer K.F.X."/>
            <person name="Goodstein D."/>
            <person name="Casacuberta J.M."/>
            <person name="Vandepoele K."/>
            <person name="Reski R."/>
            <person name="Cuming A.C."/>
            <person name="Tuskan G.A."/>
            <person name="Maumus F."/>
            <person name="Salse J."/>
            <person name="Schmutz J."/>
            <person name="Rensing S.A."/>
        </authorList>
    </citation>
    <scope>NUCLEOTIDE SEQUENCE [LARGE SCALE GENOMIC DNA]</scope>
    <source>
        <strain evidence="2 3">cv. Gransden 2004</strain>
    </source>
</reference>
<keyword evidence="3" id="KW-1185">Reference proteome</keyword>
<dbReference type="EMBL" id="ABEU02000002">
    <property type="protein sequence ID" value="PNR59207.1"/>
    <property type="molecule type" value="Genomic_DNA"/>
</dbReference>
<dbReference type="AlphaFoldDB" id="A0A2K1KZI0"/>
<dbReference type="EnsemblPlants" id="Pp3c2_450V3.1">
    <property type="protein sequence ID" value="PAC:32936859.CDS.1"/>
    <property type="gene ID" value="Pp3c2_450"/>
</dbReference>
<evidence type="ECO:0000313" key="3">
    <source>
        <dbReference type="Proteomes" id="UP000006727"/>
    </source>
</evidence>